<protein>
    <submittedName>
        <fullName evidence="1">Uncharacterized protein</fullName>
    </submittedName>
</protein>
<evidence type="ECO:0000313" key="1">
    <source>
        <dbReference type="EMBL" id="KDR81791.1"/>
    </source>
</evidence>
<name>A0A067TF44_GALM3</name>
<dbReference type="EMBL" id="KL142370">
    <property type="protein sequence ID" value="KDR81791.1"/>
    <property type="molecule type" value="Genomic_DNA"/>
</dbReference>
<dbReference type="Proteomes" id="UP000027222">
    <property type="component" value="Unassembled WGS sequence"/>
</dbReference>
<dbReference type="AlphaFoldDB" id="A0A067TF44"/>
<gene>
    <name evidence="1" type="ORF">GALMADRAFT_221657</name>
</gene>
<reference evidence="2" key="1">
    <citation type="journal article" date="2014" name="Proc. Natl. Acad. Sci. U.S.A.">
        <title>Extensive sampling of basidiomycete genomes demonstrates inadequacy of the white-rot/brown-rot paradigm for wood decay fungi.</title>
        <authorList>
            <person name="Riley R."/>
            <person name="Salamov A.A."/>
            <person name="Brown D.W."/>
            <person name="Nagy L.G."/>
            <person name="Floudas D."/>
            <person name="Held B.W."/>
            <person name="Levasseur A."/>
            <person name="Lombard V."/>
            <person name="Morin E."/>
            <person name="Otillar R."/>
            <person name="Lindquist E.A."/>
            <person name="Sun H."/>
            <person name="LaButti K.M."/>
            <person name="Schmutz J."/>
            <person name="Jabbour D."/>
            <person name="Luo H."/>
            <person name="Baker S.E."/>
            <person name="Pisabarro A.G."/>
            <person name="Walton J.D."/>
            <person name="Blanchette R.A."/>
            <person name="Henrissat B."/>
            <person name="Martin F."/>
            <person name="Cullen D."/>
            <person name="Hibbett D.S."/>
            <person name="Grigoriev I.V."/>
        </authorList>
    </citation>
    <scope>NUCLEOTIDE SEQUENCE [LARGE SCALE GENOMIC DNA]</scope>
    <source>
        <strain evidence="2">CBS 339.88</strain>
    </source>
</reference>
<accession>A0A067TF44</accession>
<proteinExistence type="predicted"/>
<sequence>MSILSTSTNSTQPKISMVIPTLYFKGSLFQTSKNYIWKQLKKHLKNVTTFFAQVMNLSVLNHFGRSANHRRSLVLSCSAYPSKMSIFSPFSARLRVLNISKSTMPGLTVIGSWSNF</sequence>
<organism evidence="1 2">
    <name type="scientific">Galerina marginata (strain CBS 339.88)</name>
    <dbReference type="NCBI Taxonomy" id="685588"/>
    <lineage>
        <taxon>Eukaryota</taxon>
        <taxon>Fungi</taxon>
        <taxon>Dikarya</taxon>
        <taxon>Basidiomycota</taxon>
        <taxon>Agaricomycotina</taxon>
        <taxon>Agaricomycetes</taxon>
        <taxon>Agaricomycetidae</taxon>
        <taxon>Agaricales</taxon>
        <taxon>Agaricineae</taxon>
        <taxon>Strophariaceae</taxon>
        <taxon>Galerina</taxon>
    </lineage>
</organism>
<evidence type="ECO:0000313" key="2">
    <source>
        <dbReference type="Proteomes" id="UP000027222"/>
    </source>
</evidence>
<keyword evidence="2" id="KW-1185">Reference proteome</keyword>
<dbReference type="HOGENOM" id="CLU_2097056_0_0_1"/>